<feature type="region of interest" description="Disordered" evidence="1">
    <location>
        <begin position="1"/>
        <end position="25"/>
    </location>
</feature>
<dbReference type="PANTHER" id="PTHR21301:SF10">
    <property type="entry name" value="REVERSE TRANSCRIPTASE DOMAIN-CONTAINING PROTEIN"/>
    <property type="match status" value="1"/>
</dbReference>
<accession>A0A9J6FT67</accession>
<evidence type="ECO:0000259" key="2">
    <source>
        <dbReference type="PROSITE" id="PS50878"/>
    </source>
</evidence>
<evidence type="ECO:0000313" key="4">
    <source>
        <dbReference type="Proteomes" id="UP000821853"/>
    </source>
</evidence>
<gene>
    <name evidence="3" type="ORF">HPB48_019919</name>
</gene>
<keyword evidence="4" id="KW-1185">Reference proteome</keyword>
<sequence length="208" mass="23612">MVRLPKKKRSEPQKKGVTVLGVPPPNLPHDITDPCGWGRISARHEPSRTLNCWPWLLTQLPSPEDADSAYARLSMDFLRLLFQSLNSTNVSGVSLDVKYLYYSLRQEKHMEVVSEDIDKYGSFRSQHDYGVSVNSFFELMGSSLPSSIVEFEGAHCQQKHGVWIGSCLAPALSDIFTACFDRRLEHELGDLGVERVFRFVSDYLVLFK</sequence>
<dbReference type="Proteomes" id="UP000821853">
    <property type="component" value="Unassembled WGS sequence"/>
</dbReference>
<name>A0A9J6FT67_HAELO</name>
<protein>
    <recommendedName>
        <fullName evidence="2">Reverse transcriptase domain-containing protein</fullName>
    </recommendedName>
</protein>
<proteinExistence type="predicted"/>
<comment type="caution">
    <text evidence="3">The sequence shown here is derived from an EMBL/GenBank/DDBJ whole genome shotgun (WGS) entry which is preliminary data.</text>
</comment>
<dbReference type="EMBL" id="JABSTR010000003">
    <property type="protein sequence ID" value="KAH9365489.1"/>
    <property type="molecule type" value="Genomic_DNA"/>
</dbReference>
<dbReference type="PROSITE" id="PS50878">
    <property type="entry name" value="RT_POL"/>
    <property type="match status" value="1"/>
</dbReference>
<dbReference type="AlphaFoldDB" id="A0A9J6FT67"/>
<reference evidence="3 4" key="1">
    <citation type="journal article" date="2020" name="Cell">
        <title>Large-Scale Comparative Analyses of Tick Genomes Elucidate Their Genetic Diversity and Vector Capacities.</title>
        <authorList>
            <consortium name="Tick Genome and Microbiome Consortium (TIGMIC)"/>
            <person name="Jia N."/>
            <person name="Wang J."/>
            <person name="Shi W."/>
            <person name="Du L."/>
            <person name="Sun Y."/>
            <person name="Zhan W."/>
            <person name="Jiang J.F."/>
            <person name="Wang Q."/>
            <person name="Zhang B."/>
            <person name="Ji P."/>
            <person name="Bell-Sakyi L."/>
            <person name="Cui X.M."/>
            <person name="Yuan T.T."/>
            <person name="Jiang B.G."/>
            <person name="Yang W.F."/>
            <person name="Lam T.T."/>
            <person name="Chang Q.C."/>
            <person name="Ding S.J."/>
            <person name="Wang X.J."/>
            <person name="Zhu J.G."/>
            <person name="Ruan X.D."/>
            <person name="Zhao L."/>
            <person name="Wei J.T."/>
            <person name="Ye R.Z."/>
            <person name="Que T.C."/>
            <person name="Du C.H."/>
            <person name="Zhou Y.H."/>
            <person name="Cheng J.X."/>
            <person name="Dai P.F."/>
            <person name="Guo W.B."/>
            <person name="Han X.H."/>
            <person name="Huang E.J."/>
            <person name="Li L.F."/>
            <person name="Wei W."/>
            <person name="Gao Y.C."/>
            <person name="Liu J.Z."/>
            <person name="Shao H.Z."/>
            <person name="Wang X."/>
            <person name="Wang C.C."/>
            <person name="Yang T.C."/>
            <person name="Huo Q.B."/>
            <person name="Li W."/>
            <person name="Chen H.Y."/>
            <person name="Chen S.E."/>
            <person name="Zhou L.G."/>
            <person name="Ni X.B."/>
            <person name="Tian J.H."/>
            <person name="Sheng Y."/>
            <person name="Liu T."/>
            <person name="Pan Y.S."/>
            <person name="Xia L.Y."/>
            <person name="Li J."/>
            <person name="Zhao F."/>
            <person name="Cao W.C."/>
        </authorList>
    </citation>
    <scope>NUCLEOTIDE SEQUENCE [LARGE SCALE GENOMIC DNA]</scope>
    <source>
        <strain evidence="3">HaeL-2018</strain>
    </source>
</reference>
<feature type="domain" description="Reverse transcriptase" evidence="2">
    <location>
        <begin position="1"/>
        <end position="208"/>
    </location>
</feature>
<evidence type="ECO:0000256" key="1">
    <source>
        <dbReference type="SAM" id="MobiDB-lite"/>
    </source>
</evidence>
<dbReference type="VEuPathDB" id="VectorBase:HLOH_047091"/>
<organism evidence="3 4">
    <name type="scientific">Haemaphysalis longicornis</name>
    <name type="common">Bush tick</name>
    <dbReference type="NCBI Taxonomy" id="44386"/>
    <lineage>
        <taxon>Eukaryota</taxon>
        <taxon>Metazoa</taxon>
        <taxon>Ecdysozoa</taxon>
        <taxon>Arthropoda</taxon>
        <taxon>Chelicerata</taxon>
        <taxon>Arachnida</taxon>
        <taxon>Acari</taxon>
        <taxon>Parasitiformes</taxon>
        <taxon>Ixodida</taxon>
        <taxon>Ixodoidea</taxon>
        <taxon>Ixodidae</taxon>
        <taxon>Haemaphysalinae</taxon>
        <taxon>Haemaphysalis</taxon>
    </lineage>
</organism>
<evidence type="ECO:0000313" key="3">
    <source>
        <dbReference type="EMBL" id="KAH9365489.1"/>
    </source>
</evidence>
<dbReference type="InterPro" id="IPR000477">
    <property type="entry name" value="RT_dom"/>
</dbReference>
<dbReference type="PANTHER" id="PTHR21301">
    <property type="entry name" value="REVERSE TRANSCRIPTASE"/>
    <property type="match status" value="1"/>
</dbReference>